<organism evidence="4 5">
    <name type="scientific">Aquimonas voraii</name>
    <dbReference type="NCBI Taxonomy" id="265719"/>
    <lineage>
        <taxon>Bacteria</taxon>
        <taxon>Pseudomonadati</taxon>
        <taxon>Pseudomonadota</taxon>
        <taxon>Gammaproteobacteria</taxon>
        <taxon>Lysobacterales</taxon>
        <taxon>Lysobacteraceae</taxon>
        <taxon>Aquimonas</taxon>
    </lineage>
</organism>
<dbReference type="PANTHER" id="PTHR10794:SF63">
    <property type="entry name" value="ALPHA_BETA HYDROLASE 1, ISOFORM A"/>
    <property type="match status" value="1"/>
</dbReference>
<feature type="active site" description="Charge relay system" evidence="2">
    <location>
        <position position="301"/>
    </location>
</feature>
<dbReference type="OrthoDB" id="332676at2"/>
<dbReference type="Pfam" id="PF00561">
    <property type="entry name" value="Abhydrolase_1"/>
    <property type="match status" value="1"/>
</dbReference>
<name>A0A1G6XGH6_9GAMM</name>
<dbReference type="STRING" id="265719.SAMN04488509_106183"/>
<dbReference type="Gene3D" id="3.40.50.1820">
    <property type="entry name" value="alpha/beta hydrolase"/>
    <property type="match status" value="1"/>
</dbReference>
<evidence type="ECO:0000256" key="2">
    <source>
        <dbReference type="PIRSR" id="PIRSR005211-1"/>
    </source>
</evidence>
<protein>
    <recommendedName>
        <fullName evidence="3">AB hydrolase-1 domain-containing protein</fullName>
    </recommendedName>
</protein>
<keyword evidence="5" id="KW-1185">Reference proteome</keyword>
<feature type="domain" description="AB hydrolase-1" evidence="3">
    <location>
        <begin position="69"/>
        <end position="307"/>
    </location>
</feature>
<dbReference type="PIRSF" id="PIRSF005211">
    <property type="entry name" value="Ab_hydro_YheT"/>
    <property type="match status" value="1"/>
</dbReference>
<dbReference type="Proteomes" id="UP000199603">
    <property type="component" value="Unassembled WGS sequence"/>
</dbReference>
<dbReference type="InterPro" id="IPR029058">
    <property type="entry name" value="AB_hydrolase_fold"/>
</dbReference>
<gene>
    <name evidence="4" type="ORF">SAMN04488509_106183</name>
</gene>
<comment type="similarity">
    <text evidence="1">Belongs to the AB hydrolase superfamily. AB hydrolase 4 family.</text>
</comment>
<accession>A0A1G6XGH6</accession>
<evidence type="ECO:0000313" key="4">
    <source>
        <dbReference type="EMBL" id="SDD76306.1"/>
    </source>
</evidence>
<dbReference type="InterPro" id="IPR012020">
    <property type="entry name" value="ABHD4"/>
</dbReference>
<dbReference type="PANTHER" id="PTHR10794">
    <property type="entry name" value="ABHYDROLASE DOMAIN-CONTAINING PROTEIN"/>
    <property type="match status" value="1"/>
</dbReference>
<dbReference type="SUPFAM" id="SSF53474">
    <property type="entry name" value="alpha/beta-Hydrolases"/>
    <property type="match status" value="1"/>
</dbReference>
<dbReference type="InterPro" id="IPR050960">
    <property type="entry name" value="AB_hydrolase_4_sf"/>
</dbReference>
<feature type="active site" description="Charge relay system" evidence="2">
    <location>
        <position position="148"/>
    </location>
</feature>
<dbReference type="GO" id="GO:0047372">
    <property type="term" value="F:monoacylglycerol lipase activity"/>
    <property type="evidence" value="ECO:0007669"/>
    <property type="project" value="TreeGrafter"/>
</dbReference>
<dbReference type="RefSeq" id="WP_091242944.1">
    <property type="nucleotide sequence ID" value="NZ_FNAG01000006.1"/>
</dbReference>
<evidence type="ECO:0000313" key="5">
    <source>
        <dbReference type="Proteomes" id="UP000199603"/>
    </source>
</evidence>
<dbReference type="GO" id="GO:0034338">
    <property type="term" value="F:short-chain carboxylesterase activity"/>
    <property type="evidence" value="ECO:0007669"/>
    <property type="project" value="TreeGrafter"/>
</dbReference>
<feature type="active site" description="Charge relay system" evidence="2">
    <location>
        <position position="274"/>
    </location>
</feature>
<dbReference type="InterPro" id="IPR000073">
    <property type="entry name" value="AB_hydrolase_1"/>
</dbReference>
<dbReference type="AlphaFoldDB" id="A0A1G6XGH6"/>
<sequence>MSAEFHPPRLLRNPHLQSVLASSRLRRYALRARSHLEREAEVRELNCPGGARLQGFITRQQVQAHSRGLVMLLHGWEGSARSNYILDTGGELLQRGFDVFRLNFRDHGDTHHLNPELFSSNRIEEVVEAVAMVQQLFAPTRLAVAGFSLGGNFALRVALRAPAAGIRLDHAAAVCPVISPEAGLSAIERAPWFYEHYFMLKWTGSLKRKQQLYPERYRFTPAEFRSGMRELTRILVERHTALGSLEAYLDSYSIAGDRLAALQVPVSILTAADDPVIPVEDFHRLQLPVHARVQIARHGGHCGFFDGFGARSHASHWVAERIQQALAAEG</sequence>
<dbReference type="EMBL" id="FNAG01000006">
    <property type="protein sequence ID" value="SDD76306.1"/>
    <property type="molecule type" value="Genomic_DNA"/>
</dbReference>
<proteinExistence type="inferred from homology"/>
<evidence type="ECO:0000256" key="1">
    <source>
        <dbReference type="ARBA" id="ARBA00010884"/>
    </source>
</evidence>
<evidence type="ECO:0000259" key="3">
    <source>
        <dbReference type="Pfam" id="PF00561"/>
    </source>
</evidence>
<reference evidence="4 5" key="1">
    <citation type="submission" date="2016-10" db="EMBL/GenBank/DDBJ databases">
        <authorList>
            <person name="de Groot N.N."/>
        </authorList>
    </citation>
    <scope>NUCLEOTIDE SEQUENCE [LARGE SCALE GENOMIC DNA]</scope>
    <source>
        <strain evidence="4 5">DSM 16957</strain>
    </source>
</reference>